<dbReference type="EMBL" id="MSDQ01000027">
    <property type="protein sequence ID" value="OLO11026.1"/>
    <property type="molecule type" value="Genomic_DNA"/>
</dbReference>
<evidence type="ECO:0000259" key="2">
    <source>
        <dbReference type="Pfam" id="PF09335"/>
    </source>
</evidence>
<proteinExistence type="predicted"/>
<dbReference type="Proteomes" id="UP000186806">
    <property type="component" value="Unassembled WGS sequence"/>
</dbReference>
<feature type="transmembrane region" description="Helical" evidence="1">
    <location>
        <begin position="112"/>
        <end position="132"/>
    </location>
</feature>
<evidence type="ECO:0000313" key="3">
    <source>
        <dbReference type="EMBL" id="OLO11026.1"/>
    </source>
</evidence>
<name>A0A1Q8TBH7_9GAMM</name>
<keyword evidence="1" id="KW-1133">Transmembrane helix</keyword>
<dbReference type="InterPro" id="IPR032816">
    <property type="entry name" value="VTT_dom"/>
</dbReference>
<dbReference type="Pfam" id="PF09335">
    <property type="entry name" value="VTT_dom"/>
    <property type="match status" value="1"/>
</dbReference>
<accession>A0A1Q8TBH7</accession>
<keyword evidence="4" id="KW-1185">Reference proteome</keyword>
<dbReference type="GO" id="GO:0005886">
    <property type="term" value="C:plasma membrane"/>
    <property type="evidence" value="ECO:0007669"/>
    <property type="project" value="TreeGrafter"/>
</dbReference>
<dbReference type="PANTHER" id="PTHR42709">
    <property type="entry name" value="ALKALINE PHOSPHATASE LIKE PROTEIN"/>
    <property type="match status" value="1"/>
</dbReference>
<dbReference type="InterPro" id="IPR051311">
    <property type="entry name" value="DedA_domain"/>
</dbReference>
<dbReference type="STRING" id="223900.GCA_000821045_00335"/>
<dbReference type="RefSeq" id="WP_075369463.1">
    <property type="nucleotide sequence ID" value="NZ_JBQCXM010000015.1"/>
</dbReference>
<dbReference type="PANTHER" id="PTHR42709:SF11">
    <property type="entry name" value="DEDA FAMILY PROTEIN"/>
    <property type="match status" value="1"/>
</dbReference>
<reference evidence="3 4" key="1">
    <citation type="submission" date="2016-12" db="EMBL/GenBank/DDBJ databases">
        <title>Draft genome sequences of strains Salinicola socius SMB35, Salinicola sp. MH3R3-1 and Chromohalobacter sp. SMB17 from the Verkhnekamsk potash mining region of Russia.</title>
        <authorList>
            <person name="Mavrodi D.V."/>
            <person name="Olsson B.E."/>
            <person name="Korsakova E.S."/>
            <person name="Pyankova A."/>
            <person name="Mavrodi O.V."/>
            <person name="Plotnikova E.G."/>
        </authorList>
    </citation>
    <scope>NUCLEOTIDE SEQUENCE [LARGE SCALE GENOMIC DNA]</scope>
    <source>
        <strain evidence="3 4">SMB17</strain>
    </source>
</reference>
<protein>
    <submittedName>
        <fullName evidence="3">Alkaline phosphatase</fullName>
    </submittedName>
</protein>
<feature type="transmembrane region" description="Helical" evidence="1">
    <location>
        <begin position="23"/>
        <end position="46"/>
    </location>
</feature>
<organism evidence="3 4">
    <name type="scientific">Chromohalobacter japonicus</name>
    <dbReference type="NCBI Taxonomy" id="223900"/>
    <lineage>
        <taxon>Bacteria</taxon>
        <taxon>Pseudomonadati</taxon>
        <taxon>Pseudomonadota</taxon>
        <taxon>Gammaproteobacteria</taxon>
        <taxon>Oceanospirillales</taxon>
        <taxon>Halomonadaceae</taxon>
        <taxon>Chromohalobacter</taxon>
    </lineage>
</organism>
<feature type="transmembrane region" description="Helical" evidence="1">
    <location>
        <begin position="179"/>
        <end position="196"/>
    </location>
</feature>
<feature type="transmembrane region" description="Helical" evidence="1">
    <location>
        <begin position="58"/>
        <end position="79"/>
    </location>
</feature>
<gene>
    <name evidence="3" type="ORF">BTW10_11145</name>
</gene>
<feature type="domain" description="VTT" evidence="2">
    <location>
        <begin position="58"/>
        <end position="162"/>
    </location>
</feature>
<keyword evidence="1" id="KW-0812">Transmembrane</keyword>
<evidence type="ECO:0000313" key="4">
    <source>
        <dbReference type="Proteomes" id="UP000186806"/>
    </source>
</evidence>
<keyword evidence="1" id="KW-0472">Membrane</keyword>
<evidence type="ECO:0000256" key="1">
    <source>
        <dbReference type="SAM" id="Phobius"/>
    </source>
</evidence>
<feature type="transmembrane region" description="Helical" evidence="1">
    <location>
        <begin position="152"/>
        <end position="172"/>
    </location>
</feature>
<sequence length="197" mass="21297">MLPTNRLASATAWLEHLSHSRHALSLLFLASVLETLLVPIPIETILIPWMLAQPRRKWRLASVALAGNLAAACIGYALGAWALNTWGTTLIPLFGGQDAYAAFQARMANDGFLAVLAVGIIPIPFQIAMLAAGSSGYPFPFFLLAALLARGMRYFGLAVLVHLAGDAALALWRRHARPIGVLGIALFGAWLWLQFMP</sequence>
<comment type="caution">
    <text evidence="3">The sequence shown here is derived from an EMBL/GenBank/DDBJ whole genome shotgun (WGS) entry which is preliminary data.</text>
</comment>
<dbReference type="AlphaFoldDB" id="A0A1Q8TBH7"/>